<dbReference type="Gene3D" id="3.40.50.2000">
    <property type="entry name" value="Glycogen Phosphorylase B"/>
    <property type="match status" value="2"/>
</dbReference>
<dbReference type="GO" id="GO:0005829">
    <property type="term" value="C:cytosol"/>
    <property type="evidence" value="ECO:0007669"/>
    <property type="project" value="TreeGrafter"/>
</dbReference>
<keyword evidence="1" id="KW-0328">Glycosyltransferase</keyword>
<organism evidence="3 4">
    <name type="scientific">Aeromonas caviae</name>
    <name type="common">Aeromonas punctata</name>
    <dbReference type="NCBI Taxonomy" id="648"/>
    <lineage>
        <taxon>Bacteria</taxon>
        <taxon>Pseudomonadati</taxon>
        <taxon>Pseudomonadota</taxon>
        <taxon>Gammaproteobacteria</taxon>
        <taxon>Aeromonadales</taxon>
        <taxon>Aeromonadaceae</taxon>
        <taxon>Aeromonas</taxon>
    </lineage>
</organism>
<dbReference type="GO" id="GO:0009244">
    <property type="term" value="P:lipopolysaccharide core region biosynthetic process"/>
    <property type="evidence" value="ECO:0007669"/>
    <property type="project" value="TreeGrafter"/>
</dbReference>
<dbReference type="GO" id="GO:0008713">
    <property type="term" value="F:ADP-heptose-lipopolysaccharide heptosyltransferase activity"/>
    <property type="evidence" value="ECO:0007669"/>
    <property type="project" value="TreeGrafter"/>
</dbReference>
<dbReference type="InterPro" id="IPR051199">
    <property type="entry name" value="LPS_LOS_Heptosyltrfase"/>
</dbReference>
<name>A0AAW9F6J9_AERCA</name>
<dbReference type="RefSeq" id="WP_102948286.1">
    <property type="nucleotide sequence ID" value="NZ_JAWZVU010000084.1"/>
</dbReference>
<proteinExistence type="predicted"/>
<dbReference type="EMBL" id="JAWZVU010000084">
    <property type="protein sequence ID" value="MDX7721579.1"/>
    <property type="molecule type" value="Genomic_DNA"/>
</dbReference>
<evidence type="ECO:0000256" key="1">
    <source>
        <dbReference type="ARBA" id="ARBA00022676"/>
    </source>
</evidence>
<dbReference type="PANTHER" id="PTHR30160">
    <property type="entry name" value="TETRAACYLDISACCHARIDE 4'-KINASE-RELATED"/>
    <property type="match status" value="1"/>
</dbReference>
<sequence length="623" mass="70862">MNTCVVVLKCSKYDPLIVEQLFKSWPEEWLYWIVPDGNKDYIEQYANYIFSSAFSILTLGELENNLSSIPEGCSYVMVYSDDGAIVLPQQREMDQVISRRYSISVFHLGSLRYDKRELYSPSEYDTPDNYLCGALISRDIVESFSDVIVTFNNRWLAHALCLKAIDLNIDFYVMRQFYSAFPNPSQISGAYVSLSRKLSIRLLQYFSSTLNSLFKNPVFLLDMMTSCADGEFSLDDKHIIDHYLSSLTNIILSRGVFSQLLPQPVVRDLKNKDVVIFKVECIGDVITTMPFYEAILNSDARNVYLITTESMRSIFEKDSRYADIIYLPTSHKRTRFNNEHMEVLVRDLAFVKEKLPPCDIALFPRYCIDTSICRFLSILLNIKVRIGFQSEPFAHKFNLLYDQMLTDALAPPYEVHETERMLWFVEQLGLKSPERLNIPHLIKAACNRKSQFVIGLGAASLDRRWPKEYYVELINKLATYYPNHSFILLGGEDVSEDAKYVEAHTVSINSVGALSLFMSAEVISCSELYIGNDSGLMHISAVVDTPVVEISKHPAAGYIWHANSPKRFGPWGVRFISVQPTVGLNDCIDACIASDVHCISQVKVDAVLRACISIYSSIVGNNK</sequence>
<dbReference type="InterPro" id="IPR002201">
    <property type="entry name" value="Glyco_trans_9"/>
</dbReference>
<dbReference type="CDD" id="cd03789">
    <property type="entry name" value="GT9_LPS_heptosyltransferase"/>
    <property type="match status" value="1"/>
</dbReference>
<evidence type="ECO:0000313" key="3">
    <source>
        <dbReference type="EMBL" id="MDX7721579.1"/>
    </source>
</evidence>
<keyword evidence="2" id="KW-0808">Transferase</keyword>
<dbReference type="Pfam" id="PF01075">
    <property type="entry name" value="Glyco_transf_9"/>
    <property type="match status" value="1"/>
</dbReference>
<comment type="caution">
    <text evidence="3">The sequence shown here is derived from an EMBL/GenBank/DDBJ whole genome shotgun (WGS) entry which is preliminary data.</text>
</comment>
<dbReference type="Proteomes" id="UP001277183">
    <property type="component" value="Unassembled WGS sequence"/>
</dbReference>
<dbReference type="SUPFAM" id="SSF53756">
    <property type="entry name" value="UDP-Glycosyltransferase/glycogen phosphorylase"/>
    <property type="match status" value="1"/>
</dbReference>
<accession>A0AAW9F6J9</accession>
<evidence type="ECO:0000313" key="4">
    <source>
        <dbReference type="Proteomes" id="UP001277183"/>
    </source>
</evidence>
<protein>
    <submittedName>
        <fullName evidence="3">Glycosyltransferase family 9 protein</fullName>
    </submittedName>
</protein>
<evidence type="ECO:0000256" key="2">
    <source>
        <dbReference type="ARBA" id="ARBA00022679"/>
    </source>
</evidence>
<dbReference type="AlphaFoldDB" id="A0AAW9F6J9"/>
<gene>
    <name evidence="3" type="ORF">SJS77_14010</name>
</gene>
<reference evidence="3" key="1">
    <citation type="submission" date="2023-11" db="EMBL/GenBank/DDBJ databases">
        <title>WGS of Aeromonas in Northern Israel.</title>
        <authorList>
            <person name="Hershko Y."/>
        </authorList>
    </citation>
    <scope>NUCLEOTIDE SEQUENCE</scope>
    <source>
        <strain evidence="3">77416</strain>
    </source>
</reference>